<evidence type="ECO:0000256" key="3">
    <source>
        <dbReference type="ARBA" id="ARBA00022989"/>
    </source>
</evidence>
<dbReference type="GO" id="GO:0005783">
    <property type="term" value="C:endoplasmic reticulum"/>
    <property type="evidence" value="ECO:0007669"/>
    <property type="project" value="TreeGrafter"/>
</dbReference>
<gene>
    <name evidence="8" type="primary">TLCD3A</name>
</gene>
<evidence type="ECO:0000256" key="2">
    <source>
        <dbReference type="ARBA" id="ARBA00022692"/>
    </source>
</evidence>
<reference evidence="9" key="1">
    <citation type="submission" date="2018-12" db="EMBL/GenBank/DDBJ databases">
        <authorList>
            <person name="Yazar S."/>
        </authorList>
    </citation>
    <scope>NUCLEOTIDE SEQUENCE [LARGE SCALE GENOMIC DNA]</scope>
</reference>
<accession>A0A4X2KPF7</accession>
<dbReference type="Pfam" id="PF03798">
    <property type="entry name" value="TRAM_LAG1_CLN8"/>
    <property type="match status" value="1"/>
</dbReference>
<protein>
    <submittedName>
        <fullName evidence="8">TLC domain containing 3A</fullName>
    </submittedName>
</protein>
<evidence type="ECO:0000256" key="4">
    <source>
        <dbReference type="ARBA" id="ARBA00023136"/>
    </source>
</evidence>
<keyword evidence="9" id="KW-1185">Reference proteome</keyword>
<dbReference type="Ensembl" id="ENSVURT00010012488.1">
    <property type="protein sequence ID" value="ENSVURP00010010997.1"/>
    <property type="gene ID" value="ENSVURG00010008496.1"/>
</dbReference>
<name>A0A4X2KPF7_VOMUR</name>
<dbReference type="SMART" id="SM00724">
    <property type="entry name" value="TLC"/>
    <property type="match status" value="1"/>
</dbReference>
<keyword evidence="2 5" id="KW-0812">Transmembrane</keyword>
<evidence type="ECO:0000256" key="5">
    <source>
        <dbReference type="PROSITE-ProRule" id="PRU00205"/>
    </source>
</evidence>
<keyword evidence="3 6" id="KW-1133">Transmembrane helix</keyword>
<dbReference type="Proteomes" id="UP000314987">
    <property type="component" value="Unassembled WGS sequence"/>
</dbReference>
<evidence type="ECO:0000313" key="8">
    <source>
        <dbReference type="Ensembl" id="ENSVURP00010010997.1"/>
    </source>
</evidence>
<evidence type="ECO:0000256" key="6">
    <source>
        <dbReference type="SAM" id="Phobius"/>
    </source>
</evidence>
<dbReference type="AlphaFoldDB" id="A0A4X2KPF7"/>
<reference evidence="8" key="2">
    <citation type="submission" date="2025-08" db="UniProtKB">
        <authorList>
            <consortium name="Ensembl"/>
        </authorList>
    </citation>
    <scope>IDENTIFICATION</scope>
</reference>
<keyword evidence="4 5" id="KW-0472">Membrane</keyword>
<reference evidence="8" key="3">
    <citation type="submission" date="2025-09" db="UniProtKB">
        <authorList>
            <consortium name="Ensembl"/>
        </authorList>
    </citation>
    <scope>IDENTIFICATION</scope>
</reference>
<feature type="transmembrane region" description="Helical" evidence="6">
    <location>
        <begin position="120"/>
        <end position="140"/>
    </location>
</feature>
<dbReference type="InterPro" id="IPR006634">
    <property type="entry name" value="TLC-dom"/>
</dbReference>
<dbReference type="PANTHER" id="PTHR13439:SF20">
    <property type="entry name" value="TLC DOMAIN-CONTAINING PROTEIN 3A"/>
    <property type="match status" value="1"/>
</dbReference>
<feature type="transmembrane region" description="Helical" evidence="6">
    <location>
        <begin position="182"/>
        <end position="205"/>
    </location>
</feature>
<feature type="domain" description="TLC" evidence="7">
    <location>
        <begin position="33"/>
        <end position="250"/>
    </location>
</feature>
<dbReference type="PANTHER" id="PTHR13439">
    <property type="entry name" value="CT120 PROTEIN"/>
    <property type="match status" value="1"/>
</dbReference>
<feature type="transmembrane region" description="Helical" evidence="6">
    <location>
        <begin position="76"/>
        <end position="97"/>
    </location>
</feature>
<sequence>MLLTLVCGSIFFPGFFVLCAWGLHQALPQWKVIDCLTFSNRIVSSIQAVLASVSGLIILWSCNDVVNCRHWLAREYIWVLIPYMTYDLGAMYICYWYRNRGEDKKHSLAIFRNFLKHDRLMLMHHIFILIVLVPITQVIRGERGDFFVGCIFTAEFSTPFVSFGKILILWKKQRTFAYKLNGVLTLGTFFLFRILVFPFMYWSYGQQKELSLLQTPFHIPFLCNVINALLILPQLYWFALLCRKAAQMFDISQAKRDS</sequence>
<proteinExistence type="predicted"/>
<dbReference type="GO" id="GO:0005886">
    <property type="term" value="C:plasma membrane"/>
    <property type="evidence" value="ECO:0007669"/>
    <property type="project" value="Ensembl"/>
</dbReference>
<dbReference type="InterPro" id="IPR050846">
    <property type="entry name" value="TLCD"/>
</dbReference>
<comment type="subcellular location">
    <subcellularLocation>
        <location evidence="1">Membrane</location>
        <topology evidence="1">Multi-pass membrane protein</topology>
    </subcellularLocation>
</comment>
<evidence type="ECO:0000313" key="9">
    <source>
        <dbReference type="Proteomes" id="UP000314987"/>
    </source>
</evidence>
<evidence type="ECO:0000259" key="7">
    <source>
        <dbReference type="PROSITE" id="PS50922"/>
    </source>
</evidence>
<dbReference type="PROSITE" id="PS50922">
    <property type="entry name" value="TLC"/>
    <property type="match status" value="1"/>
</dbReference>
<dbReference type="GO" id="GO:0055088">
    <property type="term" value="P:lipid homeostasis"/>
    <property type="evidence" value="ECO:0007669"/>
    <property type="project" value="TreeGrafter"/>
</dbReference>
<evidence type="ECO:0000256" key="1">
    <source>
        <dbReference type="ARBA" id="ARBA00004141"/>
    </source>
</evidence>
<feature type="transmembrane region" description="Helical" evidence="6">
    <location>
        <begin position="217"/>
        <end position="239"/>
    </location>
</feature>
<dbReference type="STRING" id="29139.ENSVURP00010010997"/>
<organism evidence="8 9">
    <name type="scientific">Vombatus ursinus</name>
    <name type="common">Common wombat</name>
    <dbReference type="NCBI Taxonomy" id="29139"/>
    <lineage>
        <taxon>Eukaryota</taxon>
        <taxon>Metazoa</taxon>
        <taxon>Chordata</taxon>
        <taxon>Craniata</taxon>
        <taxon>Vertebrata</taxon>
        <taxon>Euteleostomi</taxon>
        <taxon>Mammalia</taxon>
        <taxon>Metatheria</taxon>
        <taxon>Diprotodontia</taxon>
        <taxon>Vombatidae</taxon>
        <taxon>Vombatus</taxon>
    </lineage>
</organism>
<dbReference type="OrthoDB" id="10266980at2759"/>
<dbReference type="OMA" id="IYDRHWL"/>
<dbReference type="GeneTree" id="ENSGT01010000222313"/>
<feature type="transmembrane region" description="Helical" evidence="6">
    <location>
        <begin position="146"/>
        <end position="170"/>
    </location>
</feature>